<dbReference type="EC" id="2.7.-.-" evidence="4"/>
<dbReference type="Pfam" id="PF03770">
    <property type="entry name" value="IPK"/>
    <property type="match status" value="1"/>
</dbReference>
<reference evidence="6" key="1">
    <citation type="submission" date="2020-07" db="EMBL/GenBank/DDBJ databases">
        <authorList>
            <person name="Nieuwenhuis M."/>
            <person name="Van De Peppel L.J.J."/>
        </authorList>
    </citation>
    <scope>NUCLEOTIDE SEQUENCE</scope>
    <source>
        <strain evidence="6">AP01</strain>
        <tissue evidence="6">Mycelium</tissue>
    </source>
</reference>
<dbReference type="InterPro" id="IPR005522">
    <property type="entry name" value="IPK"/>
</dbReference>
<dbReference type="Gene3D" id="3.30.470.160">
    <property type="entry name" value="Inositol polyphosphate kinase"/>
    <property type="match status" value="2"/>
</dbReference>
<dbReference type="InterPro" id="IPR038286">
    <property type="entry name" value="IPK_sf"/>
</dbReference>
<evidence type="ECO:0000256" key="4">
    <source>
        <dbReference type="RuleBase" id="RU363090"/>
    </source>
</evidence>
<dbReference type="GO" id="GO:0008440">
    <property type="term" value="F:inositol-1,4,5-trisphosphate 3-kinase activity"/>
    <property type="evidence" value="ECO:0007669"/>
    <property type="project" value="TreeGrafter"/>
</dbReference>
<feature type="compositionally biased region" description="Acidic residues" evidence="5">
    <location>
        <begin position="226"/>
        <end position="246"/>
    </location>
</feature>
<evidence type="ECO:0000256" key="1">
    <source>
        <dbReference type="ARBA" id="ARBA00007374"/>
    </source>
</evidence>
<keyword evidence="7" id="KW-1185">Reference proteome</keyword>
<dbReference type="AlphaFoldDB" id="A0A9P7K9Z7"/>
<organism evidence="6 7">
    <name type="scientific">Asterophora parasitica</name>
    <dbReference type="NCBI Taxonomy" id="117018"/>
    <lineage>
        <taxon>Eukaryota</taxon>
        <taxon>Fungi</taxon>
        <taxon>Dikarya</taxon>
        <taxon>Basidiomycota</taxon>
        <taxon>Agaricomycotina</taxon>
        <taxon>Agaricomycetes</taxon>
        <taxon>Agaricomycetidae</taxon>
        <taxon>Agaricales</taxon>
        <taxon>Tricholomatineae</taxon>
        <taxon>Lyophyllaceae</taxon>
        <taxon>Asterophora</taxon>
    </lineage>
</organism>
<dbReference type="GO" id="GO:0005634">
    <property type="term" value="C:nucleus"/>
    <property type="evidence" value="ECO:0007669"/>
    <property type="project" value="TreeGrafter"/>
</dbReference>
<evidence type="ECO:0000256" key="3">
    <source>
        <dbReference type="ARBA" id="ARBA00022777"/>
    </source>
</evidence>
<keyword evidence="3 4" id="KW-0418">Kinase</keyword>
<comment type="similarity">
    <text evidence="1 4">Belongs to the inositol phosphokinase (IPK) family.</text>
</comment>
<protein>
    <recommendedName>
        <fullName evidence="4">Kinase</fullName>
        <ecNumber evidence="4">2.7.-.-</ecNumber>
    </recommendedName>
</protein>
<dbReference type="PANTHER" id="PTHR12400:SF108">
    <property type="entry name" value="KINASE"/>
    <property type="match status" value="1"/>
</dbReference>
<dbReference type="SUPFAM" id="SSF56104">
    <property type="entry name" value="SAICAR synthase-like"/>
    <property type="match status" value="1"/>
</dbReference>
<proteinExistence type="inferred from homology"/>
<dbReference type="Proteomes" id="UP000775547">
    <property type="component" value="Unassembled WGS sequence"/>
</dbReference>
<evidence type="ECO:0000256" key="2">
    <source>
        <dbReference type="ARBA" id="ARBA00022679"/>
    </source>
</evidence>
<name>A0A9P7K9Z7_9AGAR</name>
<dbReference type="OrthoDB" id="338650at2759"/>
<comment type="caution">
    <text evidence="6">The sequence shown here is derived from an EMBL/GenBank/DDBJ whole genome shotgun (WGS) entry which is preliminary data.</text>
</comment>
<sequence>MESSIATAKPLSSQVGGHAGVLTTEDGSLIIKPVLPLELQFYQAVQQDINLAPLQPFIPKFLGTLRLEGQLDEAKSTESGNITLASVEIAPQKDDKPNILDVKLGTILYDESAPPDKVYDNKTSEAVNTPKSYGKSIRPVDLPDGIARFFPVGGPLTEDGGAVSGASPSGLPLQTLQPILQGIREEIVEIRDAFSEVEVTMVGGSLLIVYEADWTRAEAGIQKLLEDDEELEDGDDEDEDDEDEGDEGNKRLGVPFSVKLIDFAHTRLVPGKGPDQGVLLGINTVLKLIDGRISELEKLE</sequence>
<reference evidence="6" key="2">
    <citation type="submission" date="2021-10" db="EMBL/GenBank/DDBJ databases">
        <title>Phylogenomics reveals ancestral predisposition of the termite-cultivated fungus Termitomyces towards a domesticated lifestyle.</title>
        <authorList>
            <person name="Auxier B."/>
            <person name="Grum-Grzhimaylo A."/>
            <person name="Cardenas M.E."/>
            <person name="Lodge J.D."/>
            <person name="Laessoe T."/>
            <person name="Pedersen O."/>
            <person name="Smith M.E."/>
            <person name="Kuyper T.W."/>
            <person name="Franco-Molano E.A."/>
            <person name="Baroni T.J."/>
            <person name="Aanen D.K."/>
        </authorList>
    </citation>
    <scope>NUCLEOTIDE SEQUENCE</scope>
    <source>
        <strain evidence="6">AP01</strain>
        <tissue evidence="6">Mycelium</tissue>
    </source>
</reference>
<evidence type="ECO:0000313" key="7">
    <source>
        <dbReference type="Proteomes" id="UP000775547"/>
    </source>
</evidence>
<dbReference type="GO" id="GO:0046854">
    <property type="term" value="P:phosphatidylinositol phosphate biosynthetic process"/>
    <property type="evidence" value="ECO:0007669"/>
    <property type="project" value="TreeGrafter"/>
</dbReference>
<keyword evidence="2 4" id="KW-0808">Transferase</keyword>
<feature type="region of interest" description="Disordered" evidence="5">
    <location>
        <begin position="226"/>
        <end position="252"/>
    </location>
</feature>
<gene>
    <name evidence="6" type="ORF">DXG03_002092</name>
</gene>
<dbReference type="GO" id="GO:0000824">
    <property type="term" value="F:inositol-1,4,5,6-tetrakisphosphate 3-kinase activity"/>
    <property type="evidence" value="ECO:0007669"/>
    <property type="project" value="TreeGrafter"/>
</dbReference>
<evidence type="ECO:0000256" key="5">
    <source>
        <dbReference type="SAM" id="MobiDB-lite"/>
    </source>
</evidence>
<evidence type="ECO:0000313" key="6">
    <source>
        <dbReference type="EMBL" id="KAG5642808.1"/>
    </source>
</evidence>
<dbReference type="GO" id="GO:0032958">
    <property type="term" value="P:inositol phosphate biosynthetic process"/>
    <property type="evidence" value="ECO:0007669"/>
    <property type="project" value="InterPro"/>
</dbReference>
<accession>A0A9P7K9Z7</accession>
<dbReference type="GO" id="GO:0005737">
    <property type="term" value="C:cytoplasm"/>
    <property type="evidence" value="ECO:0007669"/>
    <property type="project" value="TreeGrafter"/>
</dbReference>
<dbReference type="PANTHER" id="PTHR12400">
    <property type="entry name" value="INOSITOL POLYPHOSPHATE KINASE"/>
    <property type="match status" value="1"/>
</dbReference>
<dbReference type="EMBL" id="JABCKV010000155">
    <property type="protein sequence ID" value="KAG5642808.1"/>
    <property type="molecule type" value="Genomic_DNA"/>
</dbReference>